<dbReference type="PANTHER" id="PTHR10261:SF0">
    <property type="entry name" value="COATOMER SUBUNIT GAMMA-2"/>
    <property type="match status" value="1"/>
</dbReference>
<proteinExistence type="inferred from homology"/>
<evidence type="ECO:0000259" key="17">
    <source>
        <dbReference type="Pfam" id="PF16381"/>
    </source>
</evidence>
<dbReference type="Pfam" id="PF16381">
    <property type="entry name" value="Coatomer_g_Cpla"/>
    <property type="match status" value="1"/>
</dbReference>
<evidence type="ECO:0000313" key="18">
    <source>
        <dbReference type="EMBL" id="KAG6777832.1"/>
    </source>
</evidence>
<evidence type="ECO:0000256" key="8">
    <source>
        <dbReference type="ARBA" id="ARBA00022927"/>
    </source>
</evidence>
<dbReference type="FunFam" id="1.25.10.10:FF:000071">
    <property type="entry name" value="Coatomer subunit gamma"/>
    <property type="match status" value="1"/>
</dbReference>
<dbReference type="PIRSF" id="PIRSF037093">
    <property type="entry name" value="Coatomer_gamma_subunit"/>
    <property type="match status" value="1"/>
</dbReference>
<dbReference type="GO" id="GO:0006886">
    <property type="term" value="P:intracellular protein transport"/>
    <property type="evidence" value="ECO:0007669"/>
    <property type="project" value="InterPro"/>
</dbReference>
<comment type="function">
    <text evidence="12 13">The coatomer is a cytosolic protein complex that binds to dilysine motifs and reversibly associates with Golgi non-clathrin-coated vesicles, which further mediate biosynthetic protein transport from the ER, via the Golgi up to the trans Golgi network. Coatomer complex is required for budding from Golgi membranes, and is essential for the retrograde Golgi-to-ER transport of dilysine-tagged proteins.</text>
</comment>
<protein>
    <recommendedName>
        <fullName evidence="13">Coatomer subunit gamma</fullName>
    </recommendedName>
</protein>
<feature type="domain" description="Coatomer subunit gamma C-terminal" evidence="17">
    <location>
        <begin position="825"/>
        <end position="939"/>
    </location>
</feature>
<dbReference type="Proteomes" id="UP000886885">
    <property type="component" value="Chromosome 4D"/>
</dbReference>
<reference evidence="18" key="1">
    <citation type="journal article" date="2020" name="bioRxiv">
        <title>Hybrid origin of Populus tomentosa Carr. identified through genome sequencing and phylogenomic analysis.</title>
        <authorList>
            <person name="An X."/>
            <person name="Gao K."/>
            <person name="Chen Z."/>
            <person name="Li J."/>
            <person name="Yang X."/>
            <person name="Yang X."/>
            <person name="Zhou J."/>
            <person name="Guo T."/>
            <person name="Zhao T."/>
            <person name="Huang S."/>
            <person name="Miao D."/>
            <person name="Khan W.U."/>
            <person name="Rao P."/>
            <person name="Ye M."/>
            <person name="Lei B."/>
            <person name="Liao W."/>
            <person name="Wang J."/>
            <person name="Ji L."/>
            <person name="Li Y."/>
            <person name="Guo B."/>
            <person name="Mustafa N.S."/>
            <person name="Li S."/>
            <person name="Yun Q."/>
            <person name="Keller S.R."/>
            <person name="Mao J."/>
            <person name="Zhang R."/>
            <person name="Strauss S.H."/>
        </authorList>
    </citation>
    <scope>NUCLEOTIDE SEQUENCE</scope>
    <source>
        <strain evidence="18">GM15</strain>
        <tissue evidence="18">Leaf</tissue>
    </source>
</reference>
<organism evidence="18 19">
    <name type="scientific">Populus tomentosa</name>
    <name type="common">Chinese white poplar</name>
    <dbReference type="NCBI Taxonomy" id="118781"/>
    <lineage>
        <taxon>Eukaryota</taxon>
        <taxon>Viridiplantae</taxon>
        <taxon>Streptophyta</taxon>
        <taxon>Embryophyta</taxon>
        <taxon>Tracheophyta</taxon>
        <taxon>Spermatophyta</taxon>
        <taxon>Magnoliopsida</taxon>
        <taxon>eudicotyledons</taxon>
        <taxon>Gunneridae</taxon>
        <taxon>Pentapetalae</taxon>
        <taxon>rosids</taxon>
        <taxon>fabids</taxon>
        <taxon>Malpighiales</taxon>
        <taxon>Salicaceae</taxon>
        <taxon>Saliceae</taxon>
        <taxon>Populus</taxon>
    </lineage>
</organism>
<evidence type="ECO:0000256" key="6">
    <source>
        <dbReference type="ARBA" id="ARBA00022737"/>
    </source>
</evidence>
<dbReference type="GO" id="GO:0030126">
    <property type="term" value="C:COPI vesicle coat"/>
    <property type="evidence" value="ECO:0007669"/>
    <property type="project" value="InterPro"/>
</dbReference>
<comment type="caution">
    <text evidence="18">The sequence shown here is derived from an EMBL/GenBank/DDBJ whole genome shotgun (WGS) entry which is preliminary data.</text>
</comment>
<evidence type="ECO:0000259" key="15">
    <source>
        <dbReference type="Pfam" id="PF01602"/>
    </source>
</evidence>
<evidence type="ECO:0000256" key="4">
    <source>
        <dbReference type="ARBA" id="ARBA00022448"/>
    </source>
</evidence>
<dbReference type="GO" id="GO:0006888">
    <property type="term" value="P:endoplasmic reticulum to Golgi vesicle-mediated transport"/>
    <property type="evidence" value="ECO:0007669"/>
    <property type="project" value="TreeGrafter"/>
</dbReference>
<evidence type="ECO:0000256" key="14">
    <source>
        <dbReference type="SAM" id="MobiDB-lite"/>
    </source>
</evidence>
<dbReference type="Pfam" id="PF01602">
    <property type="entry name" value="Adaptin_N"/>
    <property type="match status" value="2"/>
</dbReference>
<keyword evidence="9 13" id="KW-0333">Golgi apparatus</keyword>
<evidence type="ECO:0000256" key="10">
    <source>
        <dbReference type="ARBA" id="ARBA00023136"/>
    </source>
</evidence>
<evidence type="ECO:0000256" key="2">
    <source>
        <dbReference type="ARBA" id="ARBA00010720"/>
    </source>
</evidence>
<dbReference type="GO" id="GO:0000139">
    <property type="term" value="C:Golgi membrane"/>
    <property type="evidence" value="ECO:0007669"/>
    <property type="project" value="UniProtKB-SubCell"/>
</dbReference>
<comment type="subunit">
    <text evidence="3">Oligomeric complex that consists of at least the alpha, beta, beta', gamma, delta, epsilon and zeta subunits.</text>
</comment>
<evidence type="ECO:0000256" key="9">
    <source>
        <dbReference type="ARBA" id="ARBA00023034"/>
    </source>
</evidence>
<accession>A0A8X8D4Y8</accession>
<dbReference type="FunFam" id="3.30.310.10:FF:000011">
    <property type="entry name" value="Coatomer subunit gamma"/>
    <property type="match status" value="1"/>
</dbReference>
<dbReference type="EMBL" id="JAAWWB010000008">
    <property type="protein sequence ID" value="KAG6777832.1"/>
    <property type="molecule type" value="Genomic_DNA"/>
</dbReference>
<dbReference type="Pfam" id="PF08752">
    <property type="entry name" value="COP-gamma_platf"/>
    <property type="match status" value="1"/>
</dbReference>
<keyword evidence="10 13" id="KW-0472">Membrane</keyword>
<evidence type="ECO:0000256" key="7">
    <source>
        <dbReference type="ARBA" id="ARBA00022892"/>
    </source>
</evidence>
<sequence>MIATMKVIPFLLILNRIGSEIVRLDLIDLVLVLLTEYSPFLGIEKGAVLQEARVFNDPQLDPRRCSQVITKLLYLLNQGDSFTKVEATEVFFSVTKLFQSKDLGLRRMVYLIIKELSPSADEVIIVTSSLMKDMNSKTDMYRANAIRVLCRITDGTLLTQIERYLKQAIVDKNPVVASAALVSGIHLLQTNPEIVKRWSNEVQEAVQSRAALVQFHALALLQQIRQNDRLAVSKLVTSLTRGTVRSPLAQCLLIRYTSQVIRESSTQTGDRPFYDFLESCLRHKAEMVIFEAARAITELSGVTSRELTPAITVLQLFLSSSKPVLRFAAVRTLNKEWGLVCFCSFSESCGTRFLVTGLWELLSFDLVKVAVFVTLVFAHERWDISVAMTHPMAVTNCNIDMESLISDQNRSIATLAITTLLKTGNESSVDRLMKQITNFMSDIADEFKIVVVEAIRSLCLKFPLKYRSLMNFLSNILREEGGFEYKKAIVDSIVILIRDIPEAKESGLLHLCEFIEDCEFTYLSTQILHFLGIEGPKTTDPSKYIRYIYNRVHLENATVRAAAVSTLAKFGAMVDALKPRIFVLLRRCIFDSDDEEVMVKVVETDKEVKTFLFGDLDIPLVNFETSLKNYEPSEEPFDIHSVPKEVKSQPLVEKKAPGKKPAGLGAPPVGPPSTVDAYERLLSSIPEFSNFGKLFKSSAPVELTEAETEYAVNVVKHIFDRHVVFQYNCTNTIPEQLLENVSVIVDASEADDFAEVASKPLRSLPYDTPGQTFVAFEKPEGITAVGKFTNMLRFIVKEVDPSTGEAEEDGVEDEYQLEDLEVVAADFMMKVGVSNFRNAWESMGEDFERVDEYGLGPRESLAEAVSAVINLLGMQPCEGTEVVATNSRSHTCLLSGVSLGNVKVLVRLQFGIEGSRDVAMKLSVRSEDEAIGDAIHEIVSCS</sequence>
<dbReference type="FunFam" id="1.25.10.10:FF:000078">
    <property type="entry name" value="Coatomer subunit gamma"/>
    <property type="match status" value="1"/>
</dbReference>
<feature type="region of interest" description="Disordered" evidence="14">
    <location>
        <begin position="650"/>
        <end position="670"/>
    </location>
</feature>
<feature type="domain" description="Coatomer gamma subunit appendage Ig-like subdomain" evidence="16">
    <location>
        <begin position="677"/>
        <end position="822"/>
    </location>
</feature>
<dbReference type="FunFam" id="2.60.40.1480:FF:000002">
    <property type="entry name" value="Coatomer subunit gamma"/>
    <property type="match status" value="1"/>
</dbReference>
<keyword evidence="8 13" id="KW-0653">Protein transport</keyword>
<dbReference type="InterPro" id="IPR013040">
    <property type="entry name" value="Coatomer_gsu_app_Ig-like_dom"/>
</dbReference>
<dbReference type="GO" id="GO:0005198">
    <property type="term" value="F:structural molecule activity"/>
    <property type="evidence" value="ECO:0007669"/>
    <property type="project" value="InterPro"/>
</dbReference>
<evidence type="ECO:0000256" key="1">
    <source>
        <dbReference type="ARBA" id="ARBA00004255"/>
    </source>
</evidence>
<evidence type="ECO:0000313" key="19">
    <source>
        <dbReference type="Proteomes" id="UP000886885"/>
    </source>
</evidence>
<dbReference type="OrthoDB" id="1074925at2759"/>
<dbReference type="GO" id="GO:0005783">
    <property type="term" value="C:endoplasmic reticulum"/>
    <property type="evidence" value="ECO:0007669"/>
    <property type="project" value="TreeGrafter"/>
</dbReference>
<keyword evidence="7 13" id="KW-0931">ER-Golgi transport</keyword>
<comment type="similarity">
    <text evidence="2 13">Belongs to the COPG family.</text>
</comment>
<evidence type="ECO:0000256" key="5">
    <source>
        <dbReference type="ARBA" id="ARBA00022490"/>
    </source>
</evidence>
<keyword evidence="5 13" id="KW-0963">Cytoplasm</keyword>
<dbReference type="PANTHER" id="PTHR10261">
    <property type="entry name" value="COATOMER SUBUNIT GAMMA"/>
    <property type="match status" value="1"/>
</dbReference>
<keyword evidence="6" id="KW-0677">Repeat</keyword>
<dbReference type="GO" id="GO:0006891">
    <property type="term" value="P:intra-Golgi vesicle-mediated transport"/>
    <property type="evidence" value="ECO:0007669"/>
    <property type="project" value="TreeGrafter"/>
</dbReference>
<dbReference type="AlphaFoldDB" id="A0A8X8D4Y8"/>
<evidence type="ECO:0000256" key="3">
    <source>
        <dbReference type="ARBA" id="ARBA00011775"/>
    </source>
</evidence>
<keyword evidence="19" id="KW-1185">Reference proteome</keyword>
<comment type="subcellular location">
    <subcellularLocation>
        <location evidence="13">Cytoplasm</location>
    </subcellularLocation>
    <subcellularLocation>
        <location evidence="1 13">Golgi apparatus membrane</location>
        <topology evidence="1 13">Peripheral membrane protein</topology>
        <orientation evidence="1 13">Cytoplasmic side</orientation>
    </subcellularLocation>
    <subcellularLocation>
        <location evidence="13">Cytoplasmic vesicle</location>
        <location evidence="13">COPI-coated vesicle membrane</location>
        <topology evidence="13">Peripheral membrane protein</topology>
        <orientation evidence="13">Cytoplasmic side</orientation>
    </subcellularLocation>
</comment>
<dbReference type="InterPro" id="IPR032154">
    <property type="entry name" value="Coatomer_g_Cpla"/>
</dbReference>
<feature type="domain" description="Clathrin/coatomer adaptor adaptin-like N-terminal" evidence="15">
    <location>
        <begin position="46"/>
        <end position="335"/>
    </location>
</feature>
<evidence type="ECO:0000256" key="12">
    <source>
        <dbReference type="ARBA" id="ARBA00025536"/>
    </source>
</evidence>
<dbReference type="GO" id="GO:0009306">
    <property type="term" value="P:protein secretion"/>
    <property type="evidence" value="ECO:0007669"/>
    <property type="project" value="TreeGrafter"/>
</dbReference>
<name>A0A8X8D4Y8_POPTO</name>
<dbReference type="GO" id="GO:0005793">
    <property type="term" value="C:endoplasmic reticulum-Golgi intermediate compartment"/>
    <property type="evidence" value="ECO:0007669"/>
    <property type="project" value="TreeGrafter"/>
</dbReference>
<evidence type="ECO:0000259" key="16">
    <source>
        <dbReference type="Pfam" id="PF08752"/>
    </source>
</evidence>
<evidence type="ECO:0000256" key="13">
    <source>
        <dbReference type="PIRNR" id="PIRNR037093"/>
    </source>
</evidence>
<evidence type="ECO:0000256" key="11">
    <source>
        <dbReference type="ARBA" id="ARBA00023329"/>
    </source>
</evidence>
<feature type="domain" description="Clathrin/coatomer adaptor adaptin-like N-terminal" evidence="15">
    <location>
        <begin position="386"/>
        <end position="600"/>
    </location>
</feature>
<dbReference type="InterPro" id="IPR017106">
    <property type="entry name" value="Coatomer_gsu"/>
</dbReference>
<gene>
    <name evidence="18" type="ORF">POTOM_017669</name>
</gene>
<keyword evidence="11 13" id="KW-0968">Cytoplasmic vesicle</keyword>
<keyword evidence="4 13" id="KW-0813">Transport</keyword>
<dbReference type="InterPro" id="IPR002553">
    <property type="entry name" value="Clathrin/coatomer_adapt-like_N"/>
</dbReference>